<feature type="compositionally biased region" description="Basic and acidic residues" evidence="1">
    <location>
        <begin position="62"/>
        <end position="72"/>
    </location>
</feature>
<evidence type="ECO:0000313" key="2">
    <source>
        <dbReference type="EMBL" id="KAG7086210.1"/>
    </source>
</evidence>
<feature type="compositionally biased region" description="Pro residues" evidence="1">
    <location>
        <begin position="180"/>
        <end position="196"/>
    </location>
</feature>
<feature type="region of interest" description="Disordered" evidence="1">
    <location>
        <begin position="154"/>
        <end position="249"/>
    </location>
</feature>
<dbReference type="OrthoDB" id="10647839at2759"/>
<proteinExistence type="predicted"/>
<name>A0A9P7UL91_9AGAR</name>
<dbReference type="GeneID" id="66071251"/>
<sequence length="249" mass="26462">MTAYSTFFSSGLAPSHDILAAYPRPRPRMDSTSSMLSVMSTTSVSTIKSPVTDDASDVEENEYTKKDERRETTPTPQTPKIITTLPTKKLRRRKSSLSVSPMAGTRSPAKAAESSYQRHLSRSRSGSVSSAMAGLTIPQEASFDATVTAVAGAVRVTGRSRSGSIGNALKPPRRSHRQPPNNPLPPPSAPLPPVPPSGSVTASLPQRKHSRSISVVPRLRGPSATQDLLPPLPPTPASYGMRSGTARAQ</sequence>
<feature type="compositionally biased region" description="Low complexity" evidence="1">
    <location>
        <begin position="73"/>
        <end position="87"/>
    </location>
</feature>
<evidence type="ECO:0000313" key="3">
    <source>
        <dbReference type="Proteomes" id="UP001049176"/>
    </source>
</evidence>
<dbReference type="AlphaFoldDB" id="A0A9P7UL91"/>
<feature type="region of interest" description="Disordered" evidence="1">
    <location>
        <begin position="22"/>
        <end position="131"/>
    </location>
</feature>
<protein>
    <submittedName>
        <fullName evidence="2">Uncharacterized protein</fullName>
    </submittedName>
</protein>
<dbReference type="KEGG" id="more:E1B28_002175"/>
<dbReference type="Proteomes" id="UP001049176">
    <property type="component" value="Chromosome 10"/>
</dbReference>
<dbReference type="RefSeq" id="XP_043002681.1">
    <property type="nucleotide sequence ID" value="XM_043159083.1"/>
</dbReference>
<feature type="compositionally biased region" description="Low complexity" evidence="1">
    <location>
        <begin position="31"/>
        <end position="46"/>
    </location>
</feature>
<dbReference type="EMBL" id="CM032190">
    <property type="protein sequence ID" value="KAG7086210.1"/>
    <property type="molecule type" value="Genomic_DNA"/>
</dbReference>
<comment type="caution">
    <text evidence="2">The sequence shown here is derived from an EMBL/GenBank/DDBJ whole genome shotgun (WGS) entry which is preliminary data.</text>
</comment>
<keyword evidence="3" id="KW-1185">Reference proteome</keyword>
<organism evidence="2 3">
    <name type="scientific">Marasmius oreades</name>
    <name type="common">fairy-ring Marasmius</name>
    <dbReference type="NCBI Taxonomy" id="181124"/>
    <lineage>
        <taxon>Eukaryota</taxon>
        <taxon>Fungi</taxon>
        <taxon>Dikarya</taxon>
        <taxon>Basidiomycota</taxon>
        <taxon>Agaricomycotina</taxon>
        <taxon>Agaricomycetes</taxon>
        <taxon>Agaricomycetidae</taxon>
        <taxon>Agaricales</taxon>
        <taxon>Marasmiineae</taxon>
        <taxon>Marasmiaceae</taxon>
        <taxon>Marasmius</taxon>
    </lineage>
</organism>
<accession>A0A9P7UL91</accession>
<reference evidence="2" key="1">
    <citation type="journal article" date="2021" name="Genome Biol. Evol.">
        <title>The assembled and annotated genome of the fairy-ring fungus Marasmius oreades.</title>
        <authorList>
            <person name="Hiltunen M."/>
            <person name="Ament-Velasquez S.L."/>
            <person name="Johannesson H."/>
        </authorList>
    </citation>
    <scope>NUCLEOTIDE SEQUENCE</scope>
    <source>
        <strain evidence="2">03SP1</strain>
    </source>
</reference>
<gene>
    <name evidence="2" type="ORF">E1B28_002175</name>
</gene>
<evidence type="ECO:0000256" key="1">
    <source>
        <dbReference type="SAM" id="MobiDB-lite"/>
    </source>
</evidence>